<organism evidence="2 3">
    <name type="scientific">Paenibacillus piri</name>
    <dbReference type="NCBI Taxonomy" id="2547395"/>
    <lineage>
        <taxon>Bacteria</taxon>
        <taxon>Bacillati</taxon>
        <taxon>Bacillota</taxon>
        <taxon>Bacilli</taxon>
        <taxon>Bacillales</taxon>
        <taxon>Paenibacillaceae</taxon>
        <taxon>Paenibacillus</taxon>
    </lineage>
</organism>
<accession>A0A4R5KUL6</accession>
<protein>
    <submittedName>
        <fullName evidence="2">Uncharacterized protein</fullName>
    </submittedName>
</protein>
<proteinExistence type="predicted"/>
<keyword evidence="3" id="KW-1185">Reference proteome</keyword>
<evidence type="ECO:0000313" key="3">
    <source>
        <dbReference type="Proteomes" id="UP000295636"/>
    </source>
</evidence>
<sequence>MSDVNETPNEQAHEPKKVSLADAVKNKLAQKKQAQNDAKSNTQQRAGNSAVMRSQNNKKPNNQRRRTGGS</sequence>
<dbReference type="AlphaFoldDB" id="A0A4R5KUL6"/>
<name>A0A4R5KUL6_9BACL</name>
<feature type="compositionally biased region" description="Polar residues" evidence="1">
    <location>
        <begin position="1"/>
        <end position="10"/>
    </location>
</feature>
<dbReference type="RefSeq" id="WP_133226153.1">
    <property type="nucleotide sequence ID" value="NZ_SMRT01000002.1"/>
</dbReference>
<comment type="caution">
    <text evidence="2">The sequence shown here is derived from an EMBL/GenBank/DDBJ whole genome shotgun (WGS) entry which is preliminary data.</text>
</comment>
<reference evidence="2 3" key="1">
    <citation type="submission" date="2019-03" db="EMBL/GenBank/DDBJ databases">
        <title>This is whole genome sequence of Paenibacillus sp MS74 strain.</title>
        <authorList>
            <person name="Trinh H.N."/>
        </authorList>
    </citation>
    <scope>NUCLEOTIDE SEQUENCE [LARGE SCALE GENOMIC DNA]</scope>
    <source>
        <strain evidence="2 3">MS74</strain>
    </source>
</reference>
<feature type="region of interest" description="Disordered" evidence="1">
    <location>
        <begin position="1"/>
        <end position="20"/>
    </location>
</feature>
<feature type="compositionally biased region" description="Basic residues" evidence="1">
    <location>
        <begin position="61"/>
        <end position="70"/>
    </location>
</feature>
<evidence type="ECO:0000256" key="1">
    <source>
        <dbReference type="SAM" id="MobiDB-lite"/>
    </source>
</evidence>
<feature type="compositionally biased region" description="Low complexity" evidence="1">
    <location>
        <begin position="31"/>
        <end position="41"/>
    </location>
</feature>
<dbReference type="EMBL" id="SMRT01000002">
    <property type="protein sequence ID" value="TDF99601.1"/>
    <property type="molecule type" value="Genomic_DNA"/>
</dbReference>
<feature type="region of interest" description="Disordered" evidence="1">
    <location>
        <begin position="28"/>
        <end position="70"/>
    </location>
</feature>
<gene>
    <name evidence="2" type="ORF">E1757_07145</name>
</gene>
<dbReference type="Proteomes" id="UP000295636">
    <property type="component" value="Unassembled WGS sequence"/>
</dbReference>
<evidence type="ECO:0000313" key="2">
    <source>
        <dbReference type="EMBL" id="TDF99601.1"/>
    </source>
</evidence>